<keyword evidence="2" id="KW-1185">Reference proteome</keyword>
<dbReference type="Proteomes" id="UP000784294">
    <property type="component" value="Unassembled WGS sequence"/>
</dbReference>
<sequence length="104" mass="11455">MPCSFNIIYNDSGKDKAPVAAQVPYQCSGQAEYSSASRINQHISLLASPRSSRRLSESRLSNDVCFACHQLVERALESSFPASLRAIMLSQTNTASSIWWLVCV</sequence>
<dbReference type="EMBL" id="CAAALY010103622">
    <property type="protein sequence ID" value="VEL29494.1"/>
    <property type="molecule type" value="Genomic_DNA"/>
</dbReference>
<accession>A0A3S5AVC7</accession>
<proteinExistence type="predicted"/>
<evidence type="ECO:0000313" key="2">
    <source>
        <dbReference type="Proteomes" id="UP000784294"/>
    </source>
</evidence>
<comment type="caution">
    <text evidence="1">The sequence shown here is derived from an EMBL/GenBank/DDBJ whole genome shotgun (WGS) entry which is preliminary data.</text>
</comment>
<reference evidence="1" key="1">
    <citation type="submission" date="2018-11" db="EMBL/GenBank/DDBJ databases">
        <authorList>
            <consortium name="Pathogen Informatics"/>
        </authorList>
    </citation>
    <scope>NUCLEOTIDE SEQUENCE</scope>
</reference>
<organism evidence="1 2">
    <name type="scientific">Protopolystoma xenopodis</name>
    <dbReference type="NCBI Taxonomy" id="117903"/>
    <lineage>
        <taxon>Eukaryota</taxon>
        <taxon>Metazoa</taxon>
        <taxon>Spiralia</taxon>
        <taxon>Lophotrochozoa</taxon>
        <taxon>Platyhelminthes</taxon>
        <taxon>Monogenea</taxon>
        <taxon>Polyopisthocotylea</taxon>
        <taxon>Polystomatidea</taxon>
        <taxon>Polystomatidae</taxon>
        <taxon>Protopolystoma</taxon>
    </lineage>
</organism>
<gene>
    <name evidence="1" type="ORF">PXEA_LOCUS22934</name>
</gene>
<protein>
    <submittedName>
        <fullName evidence="1">Uncharacterized protein</fullName>
    </submittedName>
</protein>
<evidence type="ECO:0000313" key="1">
    <source>
        <dbReference type="EMBL" id="VEL29494.1"/>
    </source>
</evidence>
<dbReference type="AlphaFoldDB" id="A0A3S5AVC7"/>
<name>A0A3S5AVC7_9PLAT</name>